<dbReference type="Proteomes" id="UP000038009">
    <property type="component" value="Unassembled WGS sequence"/>
</dbReference>
<evidence type="ECO:0000256" key="1">
    <source>
        <dbReference type="SAM" id="Coils"/>
    </source>
</evidence>
<evidence type="ECO:0000313" key="4">
    <source>
        <dbReference type="EMBL" id="KPI83610.1"/>
    </source>
</evidence>
<dbReference type="InterPro" id="IPR036859">
    <property type="entry name" value="CAP-Gly_dom_sf"/>
</dbReference>
<evidence type="ECO:0000256" key="2">
    <source>
        <dbReference type="SAM" id="MobiDB-lite"/>
    </source>
</evidence>
<dbReference type="VEuPathDB" id="TriTrypDB:Lsey_0349_0020"/>
<sequence length="718" mass="79034">MSSHPPHSLPTLESFVEILPVPPQQERRRGVVRFVGLTDFAAGEWVGVELVGSEGRNDGSVKGQSYFKCLPGQGVFVRPNFVIPYGGLETGEMDKAPDSSLAKIEDLEVQLAAARQRAAASADAQAKLSDALGRVEAELNSMKAAETSQKTANDDDGDLAIQVRLEEERFELQKLLEASQAQVQAAEQRSEDARAQLQAQAEDFQKKLAMAQADLSAAVAAAQTARAEVIQAQQQPSVVSTITAELEALRRELQRSKMETQRLRSELDDLTEAQGKWATELGEPREQLAAVEDRAHAAEKHLEEEQSQSRESTAEVSSAHTAILAALRAELDALKVEKASVESSKAAELRVVEDRLLQEKEAALRERDAESMTALAAAHRERDELQELCQLLEDELKEEKSQSDELARLVEQLGSEKASAQAAVDAAQQQTVQERSRLRREVEEARAREVRLMTAVEDARQEKDAALQQVAAYSQHLLKETEDSTAATDGGAAKNASVAALLDPRVEDVDGSALLSAALEKCRNDLDEAKVRIMQLTSTQQVARELQQRCDELSRAMQQQRLESQKRLEEVQNAANASQAKATAEVTLWKRQCVAAQRNAVELANTVAELQQQLSNESPADYSGGRHKALPHLWGSRLDAVRERRYEERIAALTRQLLEYQSSRILTMSTWPSFSSQMHSNAKRDDVQPNLSQSPAKLLDFSSPEACVVSTQSLFLAA</sequence>
<evidence type="ECO:0000259" key="3">
    <source>
        <dbReference type="PROSITE" id="PS50245"/>
    </source>
</evidence>
<keyword evidence="5" id="KW-1185">Reference proteome</keyword>
<gene>
    <name evidence="4" type="ORF">ABL78_7348</name>
</gene>
<dbReference type="EMBL" id="LJSK01000349">
    <property type="protein sequence ID" value="KPI83610.1"/>
    <property type="molecule type" value="Genomic_DNA"/>
</dbReference>
<reference evidence="4 5" key="1">
    <citation type="journal article" date="2015" name="PLoS Pathog.">
        <title>Leptomonas seymouri: Adaptations to the Dixenous Life Cycle Analyzed by Genome Sequencing, Transcriptome Profiling and Co-infection with Leishmania donovani.</title>
        <authorList>
            <person name="Kraeva N."/>
            <person name="Butenko A."/>
            <person name="Hlavacova J."/>
            <person name="Kostygov A."/>
            <person name="Myskova J."/>
            <person name="Grybchuk D."/>
            <person name="Lestinova T."/>
            <person name="Votypka J."/>
            <person name="Volf P."/>
            <person name="Opperdoes F."/>
            <person name="Flegontov P."/>
            <person name="Lukes J."/>
            <person name="Yurchenko V."/>
        </authorList>
    </citation>
    <scope>NUCLEOTIDE SEQUENCE [LARGE SCALE GENOMIC DNA]</scope>
    <source>
        <strain evidence="4 5">ATCC 30220</strain>
    </source>
</reference>
<feature type="domain" description="CAP-Gly" evidence="3">
    <location>
        <begin position="36"/>
        <end position="78"/>
    </location>
</feature>
<evidence type="ECO:0000313" key="5">
    <source>
        <dbReference type="Proteomes" id="UP000038009"/>
    </source>
</evidence>
<protein>
    <recommendedName>
        <fullName evidence="3">CAP-Gly domain-containing protein</fullName>
    </recommendedName>
</protein>
<comment type="caution">
    <text evidence="4">The sequence shown here is derived from an EMBL/GenBank/DDBJ whole genome shotgun (WGS) entry which is preliminary data.</text>
</comment>
<dbReference type="OMA" id="HAEMSRT"/>
<accession>A0A0N1HSH8</accession>
<organism evidence="4 5">
    <name type="scientific">Leptomonas seymouri</name>
    <dbReference type="NCBI Taxonomy" id="5684"/>
    <lineage>
        <taxon>Eukaryota</taxon>
        <taxon>Discoba</taxon>
        <taxon>Euglenozoa</taxon>
        <taxon>Kinetoplastea</taxon>
        <taxon>Metakinetoplastina</taxon>
        <taxon>Trypanosomatida</taxon>
        <taxon>Trypanosomatidae</taxon>
        <taxon>Leishmaniinae</taxon>
        <taxon>Leptomonas</taxon>
    </lineage>
</organism>
<dbReference type="Gene3D" id="2.30.30.190">
    <property type="entry name" value="CAP Gly-rich-like domain"/>
    <property type="match status" value="1"/>
</dbReference>
<dbReference type="SUPFAM" id="SSF74924">
    <property type="entry name" value="Cap-Gly domain"/>
    <property type="match status" value="1"/>
</dbReference>
<dbReference type="PANTHER" id="PTHR18916">
    <property type="entry name" value="DYNACTIN 1-RELATED MICROTUBULE-BINDING"/>
    <property type="match status" value="1"/>
</dbReference>
<feature type="coiled-coil region" evidence="1">
    <location>
        <begin position="519"/>
        <end position="613"/>
    </location>
</feature>
<dbReference type="Pfam" id="PF01302">
    <property type="entry name" value="CAP_GLY"/>
    <property type="match status" value="1"/>
</dbReference>
<feature type="coiled-coil region" evidence="1">
    <location>
        <begin position="162"/>
        <end position="214"/>
    </location>
</feature>
<name>A0A0N1HSH8_LEPSE</name>
<dbReference type="InterPro" id="IPR000938">
    <property type="entry name" value="CAP-Gly_domain"/>
</dbReference>
<dbReference type="PROSITE" id="PS50245">
    <property type="entry name" value="CAP_GLY_2"/>
    <property type="match status" value="1"/>
</dbReference>
<dbReference type="SMART" id="SM01052">
    <property type="entry name" value="CAP_GLY"/>
    <property type="match status" value="1"/>
</dbReference>
<dbReference type="OrthoDB" id="2130750at2759"/>
<dbReference type="AlphaFoldDB" id="A0A0N1HSH8"/>
<proteinExistence type="predicted"/>
<feature type="compositionally biased region" description="Basic and acidic residues" evidence="2">
    <location>
        <begin position="298"/>
        <end position="308"/>
    </location>
</feature>
<feature type="region of interest" description="Disordered" evidence="2">
    <location>
        <begin position="298"/>
        <end position="317"/>
    </location>
</feature>
<keyword evidence="1" id="KW-0175">Coiled coil</keyword>